<feature type="region of interest" description="Disordered" evidence="1">
    <location>
        <begin position="1"/>
        <end position="20"/>
    </location>
</feature>
<keyword evidence="3" id="KW-1185">Reference proteome</keyword>
<accession>G4TIK9</accession>
<reference evidence="2 3" key="1">
    <citation type="journal article" date="2011" name="PLoS Pathog.">
        <title>Endophytic Life Strategies Decoded by Genome and Transcriptome Analyses of the Mutualistic Root Symbiont Piriformospora indica.</title>
        <authorList>
            <person name="Zuccaro A."/>
            <person name="Lahrmann U."/>
            <person name="Guldener U."/>
            <person name="Langen G."/>
            <person name="Pfiffi S."/>
            <person name="Biedenkopf D."/>
            <person name="Wong P."/>
            <person name="Samans B."/>
            <person name="Grimm C."/>
            <person name="Basiewicz M."/>
            <person name="Murat C."/>
            <person name="Martin F."/>
            <person name="Kogel K.H."/>
        </authorList>
    </citation>
    <scope>NUCLEOTIDE SEQUENCE [LARGE SCALE GENOMIC DNA]</scope>
    <source>
        <strain evidence="2 3">DSM 11827</strain>
    </source>
</reference>
<dbReference type="HOGENOM" id="CLU_527968_0_0_1"/>
<sequence>MSARDEFNTQPSHHLSRDDEDSAFSVAPKYSELRTTIESRKAVVGVCRMWYALGIQRLWSHVVIYLSNPHIVVDSIVKALRSNPPLASHVRRLTISSSPYQGGVTFTQNENHELRSDLLLIISKFTNLEIIYSPSDLIDSSVNTHLPSLSILLLQRAWSNFLSTSPNLTLPWLTIRALVLNLGGALPGTSSGESVCFPNLTHLEIRASQYGVIRYVGELWESPRLEELILKSCFYDEWRKFIDRNRDRLETLSLFHIYAGQTPPWHGTMLLPRLYRLSTSDPTMIMDHLTAPKLTELYIPMASATVRLPQAFRSMLVSTVDALIQQFPVVKTIGVSGKNGKPLQPQSSADAIHHEDMEKWLKQGVIVNVRQIIHPPPVSPLVPASTPAASKESRLRAMWESYTSPNIPYEEGRPTADFIRLVREFMSKPLVHEYAKYECHALHEPLQGMLLWQGCWALRTGPGSLVLIHGDSSSTVKRAKDSASARAIVYTLHKLSGDEERLDGHPWLVRRTTDIW</sequence>
<organism evidence="2 3">
    <name type="scientific">Serendipita indica (strain DSM 11827)</name>
    <name type="common">Root endophyte fungus</name>
    <name type="synonym">Piriformospora indica</name>
    <dbReference type="NCBI Taxonomy" id="1109443"/>
    <lineage>
        <taxon>Eukaryota</taxon>
        <taxon>Fungi</taxon>
        <taxon>Dikarya</taxon>
        <taxon>Basidiomycota</taxon>
        <taxon>Agaricomycotina</taxon>
        <taxon>Agaricomycetes</taxon>
        <taxon>Sebacinales</taxon>
        <taxon>Serendipitaceae</taxon>
        <taxon>Serendipita</taxon>
    </lineage>
</organism>
<protein>
    <submittedName>
        <fullName evidence="2">Uncharacterized protein</fullName>
    </submittedName>
</protein>
<evidence type="ECO:0000256" key="1">
    <source>
        <dbReference type="SAM" id="MobiDB-lite"/>
    </source>
</evidence>
<comment type="caution">
    <text evidence="2">The sequence shown here is derived from an EMBL/GenBank/DDBJ whole genome shotgun (WGS) entry which is preliminary data.</text>
</comment>
<dbReference type="Proteomes" id="UP000007148">
    <property type="component" value="Unassembled WGS sequence"/>
</dbReference>
<dbReference type="AlphaFoldDB" id="G4TIK9"/>
<proteinExistence type="predicted"/>
<name>G4TIK9_SERID</name>
<gene>
    <name evidence="2" type="ORF">PIIN_05087</name>
</gene>
<evidence type="ECO:0000313" key="3">
    <source>
        <dbReference type="Proteomes" id="UP000007148"/>
    </source>
</evidence>
<dbReference type="EMBL" id="CAFZ01000108">
    <property type="protein sequence ID" value="CCA71152.1"/>
    <property type="molecule type" value="Genomic_DNA"/>
</dbReference>
<dbReference type="InParanoid" id="G4TIK9"/>
<evidence type="ECO:0000313" key="2">
    <source>
        <dbReference type="EMBL" id="CCA71152.1"/>
    </source>
</evidence>
<dbReference type="SUPFAM" id="SSF52047">
    <property type="entry name" value="RNI-like"/>
    <property type="match status" value="1"/>
</dbReference>